<keyword evidence="2" id="KW-1185">Reference proteome</keyword>
<evidence type="ECO:0000313" key="2">
    <source>
        <dbReference type="Proteomes" id="UP001151760"/>
    </source>
</evidence>
<reference evidence="1" key="1">
    <citation type="journal article" date="2022" name="Int. J. Mol. Sci.">
        <title>Draft Genome of Tanacetum Coccineum: Genomic Comparison of Closely Related Tanacetum-Family Plants.</title>
        <authorList>
            <person name="Yamashiro T."/>
            <person name="Shiraishi A."/>
            <person name="Nakayama K."/>
            <person name="Satake H."/>
        </authorList>
    </citation>
    <scope>NUCLEOTIDE SEQUENCE</scope>
</reference>
<dbReference type="EMBL" id="BQNB010017840">
    <property type="protein sequence ID" value="GJT67794.1"/>
    <property type="molecule type" value="Genomic_DNA"/>
</dbReference>
<gene>
    <name evidence="1" type="ORF">Tco_1019274</name>
</gene>
<name>A0ABQ5FWZ3_9ASTR</name>
<dbReference type="Proteomes" id="UP001151760">
    <property type="component" value="Unassembled WGS sequence"/>
</dbReference>
<reference evidence="1" key="2">
    <citation type="submission" date="2022-01" db="EMBL/GenBank/DDBJ databases">
        <authorList>
            <person name="Yamashiro T."/>
            <person name="Shiraishi A."/>
            <person name="Satake H."/>
            <person name="Nakayama K."/>
        </authorList>
    </citation>
    <scope>NUCLEOTIDE SEQUENCE</scope>
</reference>
<evidence type="ECO:0000313" key="1">
    <source>
        <dbReference type="EMBL" id="GJT67794.1"/>
    </source>
</evidence>
<accession>A0ABQ5FWZ3</accession>
<protein>
    <submittedName>
        <fullName evidence="1">Uncharacterized protein</fullName>
    </submittedName>
</protein>
<sequence length="175" mass="20115">MSPTMSLFDVGSSRISIFIWWKEQVHLNSVLMRLIDDLLALDSIVHFNLSEQRLEQTATFSILTISEILEANPLLILIILKTFECLWLHTLHAKPRENEFESFSGQCLSEYIRQLILCPHEIQLNHSLFHLFSDEMMSDVDVFRPGVLDVVAAESYGTLVVTIQRDVIVCKAIIR</sequence>
<proteinExistence type="predicted"/>
<comment type="caution">
    <text evidence="1">The sequence shown here is derived from an EMBL/GenBank/DDBJ whole genome shotgun (WGS) entry which is preliminary data.</text>
</comment>
<organism evidence="1 2">
    <name type="scientific">Tanacetum coccineum</name>
    <dbReference type="NCBI Taxonomy" id="301880"/>
    <lineage>
        <taxon>Eukaryota</taxon>
        <taxon>Viridiplantae</taxon>
        <taxon>Streptophyta</taxon>
        <taxon>Embryophyta</taxon>
        <taxon>Tracheophyta</taxon>
        <taxon>Spermatophyta</taxon>
        <taxon>Magnoliopsida</taxon>
        <taxon>eudicotyledons</taxon>
        <taxon>Gunneridae</taxon>
        <taxon>Pentapetalae</taxon>
        <taxon>asterids</taxon>
        <taxon>campanulids</taxon>
        <taxon>Asterales</taxon>
        <taxon>Asteraceae</taxon>
        <taxon>Asteroideae</taxon>
        <taxon>Anthemideae</taxon>
        <taxon>Anthemidinae</taxon>
        <taxon>Tanacetum</taxon>
    </lineage>
</organism>